<protein>
    <submittedName>
        <fullName evidence="1">DUF3025 domain-containing protein</fullName>
    </submittedName>
</protein>
<dbReference type="EMBL" id="WOCD01000003">
    <property type="protein sequence ID" value="MUH71973.1"/>
    <property type="molecule type" value="Genomic_DNA"/>
</dbReference>
<dbReference type="Pfam" id="PF11227">
    <property type="entry name" value="DUF3025"/>
    <property type="match status" value="1"/>
</dbReference>
<organism evidence="1 2">
    <name type="scientific">Psychrosphaera haliotis</name>
    <dbReference type="NCBI Taxonomy" id="555083"/>
    <lineage>
        <taxon>Bacteria</taxon>
        <taxon>Pseudomonadati</taxon>
        <taxon>Pseudomonadota</taxon>
        <taxon>Gammaproteobacteria</taxon>
        <taxon>Alteromonadales</taxon>
        <taxon>Pseudoalteromonadaceae</taxon>
        <taxon>Psychrosphaera</taxon>
    </lineage>
</organism>
<accession>A0A6N8F6J5</accession>
<reference evidence="1 2" key="1">
    <citation type="submission" date="2019-11" db="EMBL/GenBank/DDBJ databases">
        <title>P. haliotis isolates from Z. marina roots.</title>
        <authorList>
            <person name="Cohen M."/>
            <person name="Jospin G."/>
            <person name="Eisen J.A."/>
            <person name="Coil D.A."/>
        </authorList>
    </citation>
    <scope>NUCLEOTIDE SEQUENCE [LARGE SCALE GENOMIC DNA]</scope>
    <source>
        <strain evidence="1 2">UCD-MCMsp1aY</strain>
    </source>
</reference>
<proteinExistence type="predicted"/>
<comment type="caution">
    <text evidence="1">The sequence shown here is derived from an EMBL/GenBank/DDBJ whole genome shotgun (WGS) entry which is preliminary data.</text>
</comment>
<dbReference type="OrthoDB" id="5292474at2"/>
<dbReference type="Proteomes" id="UP000439994">
    <property type="component" value="Unassembled WGS sequence"/>
</dbReference>
<dbReference type="RefSeq" id="WP_155695190.1">
    <property type="nucleotide sequence ID" value="NZ_WOCD01000003.1"/>
</dbReference>
<keyword evidence="2" id="KW-1185">Reference proteome</keyword>
<dbReference type="AlphaFoldDB" id="A0A6N8F6J5"/>
<name>A0A6N8F6J5_9GAMM</name>
<dbReference type="InterPro" id="IPR021390">
    <property type="entry name" value="DUF3025"/>
</dbReference>
<gene>
    <name evidence="1" type="ORF">GNP35_05480</name>
</gene>
<evidence type="ECO:0000313" key="1">
    <source>
        <dbReference type="EMBL" id="MUH71973.1"/>
    </source>
</evidence>
<evidence type="ECO:0000313" key="2">
    <source>
        <dbReference type="Proteomes" id="UP000439994"/>
    </source>
</evidence>
<sequence length="273" mass="31087">MKKFSSFTHWTTEFADQGCFNDINHVAAFDDWVQWPSCAALDSLLPYEVENNNGKTIRFVEQAASKDYNAVEYETFIYETGQVPTRKESWHDVFGAIVWSLYPRTKALINELHYLDIKSSDSQERSKQRNALTLFDECGVVLVTKNQTLLDALKSHDWKKAFVEMKAHWQSAEGDGVAAYQFGHANYEMLTKPFIGLTGKWLVIDSSAEILGLPKNVQYRLLDERLAAKIKSGALKDNSELSPLPLLGVPTWYDGNEAADFYDNTDYFRPKSS</sequence>